<evidence type="ECO:0000313" key="2">
    <source>
        <dbReference type="Proteomes" id="UP000031668"/>
    </source>
</evidence>
<comment type="caution">
    <text evidence="1">The sequence shown here is derived from an EMBL/GenBank/DDBJ whole genome shotgun (WGS) entry which is preliminary data.</text>
</comment>
<dbReference type="Proteomes" id="UP000031668">
    <property type="component" value="Unassembled WGS sequence"/>
</dbReference>
<gene>
    <name evidence="1" type="ORF">RF11_11088</name>
</gene>
<evidence type="ECO:0000313" key="1">
    <source>
        <dbReference type="EMBL" id="KII69443.1"/>
    </source>
</evidence>
<keyword evidence="2" id="KW-1185">Reference proteome</keyword>
<dbReference type="AlphaFoldDB" id="A0A0C2JJ77"/>
<proteinExistence type="predicted"/>
<accession>A0A0C2JJ77</accession>
<protein>
    <submittedName>
        <fullName evidence="1">Uncharacterized protein</fullName>
    </submittedName>
</protein>
<sequence>MLSSKNMNSSAWPRTFVVAVKKVLNTSALTDPRIASELTMLCPFMANITVMFDERGRIIGFGVLPLLDHPWFLIICRLKGDSSINMIFLSLNYSVFEKYHLT</sequence>
<name>A0A0C2JJ77_THEKT</name>
<organism evidence="1 2">
    <name type="scientific">Thelohanellus kitauei</name>
    <name type="common">Myxosporean</name>
    <dbReference type="NCBI Taxonomy" id="669202"/>
    <lineage>
        <taxon>Eukaryota</taxon>
        <taxon>Metazoa</taxon>
        <taxon>Cnidaria</taxon>
        <taxon>Myxozoa</taxon>
        <taxon>Myxosporea</taxon>
        <taxon>Bivalvulida</taxon>
        <taxon>Platysporina</taxon>
        <taxon>Myxobolidae</taxon>
        <taxon>Thelohanellus</taxon>
    </lineage>
</organism>
<dbReference type="EMBL" id="JWZT01002428">
    <property type="protein sequence ID" value="KII69443.1"/>
    <property type="molecule type" value="Genomic_DNA"/>
</dbReference>
<reference evidence="1 2" key="1">
    <citation type="journal article" date="2014" name="Genome Biol. Evol.">
        <title>The genome of the myxosporean Thelohanellus kitauei shows adaptations to nutrient acquisition within its fish host.</title>
        <authorList>
            <person name="Yang Y."/>
            <person name="Xiong J."/>
            <person name="Zhou Z."/>
            <person name="Huo F."/>
            <person name="Miao W."/>
            <person name="Ran C."/>
            <person name="Liu Y."/>
            <person name="Zhang J."/>
            <person name="Feng J."/>
            <person name="Wang M."/>
            <person name="Wang M."/>
            <person name="Wang L."/>
            <person name="Yao B."/>
        </authorList>
    </citation>
    <scope>NUCLEOTIDE SEQUENCE [LARGE SCALE GENOMIC DNA]</scope>
    <source>
        <strain evidence="1">Wuqing</strain>
    </source>
</reference>